<feature type="transmembrane region" description="Helical" evidence="7">
    <location>
        <begin position="370"/>
        <end position="391"/>
    </location>
</feature>
<evidence type="ECO:0000256" key="7">
    <source>
        <dbReference type="SAM" id="Phobius"/>
    </source>
</evidence>
<keyword evidence="9" id="KW-1185">Reference proteome</keyword>
<keyword evidence="4 7" id="KW-0812">Transmembrane</keyword>
<dbReference type="Pfam" id="PF13440">
    <property type="entry name" value="Polysacc_synt_3"/>
    <property type="match status" value="1"/>
</dbReference>
<gene>
    <name evidence="8" type="ORF">GXW79_18795</name>
</gene>
<dbReference type="PANTHER" id="PTHR30250">
    <property type="entry name" value="PST FAMILY PREDICTED COLANIC ACID TRANSPORTER"/>
    <property type="match status" value="1"/>
</dbReference>
<dbReference type="EMBL" id="JAAEDH010000026">
    <property type="protein sequence ID" value="MBR0657132.1"/>
    <property type="molecule type" value="Genomic_DNA"/>
</dbReference>
<evidence type="ECO:0000256" key="6">
    <source>
        <dbReference type="ARBA" id="ARBA00023136"/>
    </source>
</evidence>
<feature type="transmembrane region" description="Helical" evidence="7">
    <location>
        <begin position="36"/>
        <end position="60"/>
    </location>
</feature>
<dbReference type="PANTHER" id="PTHR30250:SF10">
    <property type="entry name" value="LIPOPOLYSACCHARIDE BIOSYNTHESIS PROTEIN WZXC"/>
    <property type="match status" value="1"/>
</dbReference>
<evidence type="ECO:0000256" key="4">
    <source>
        <dbReference type="ARBA" id="ARBA00022692"/>
    </source>
</evidence>
<reference evidence="8" key="2">
    <citation type="journal article" date="2021" name="Syst. Appl. Microbiol.">
        <title>Roseomonas hellenica sp. nov., isolated from roots of wild-growing Alkanna tinctoria.</title>
        <authorList>
            <person name="Rat A."/>
            <person name="Naranjo H.D."/>
            <person name="Lebbe L."/>
            <person name="Cnockaert M."/>
            <person name="Krigas N."/>
            <person name="Grigoriadou K."/>
            <person name="Maloupa E."/>
            <person name="Willems A."/>
        </authorList>
    </citation>
    <scope>NUCLEOTIDE SEQUENCE</scope>
    <source>
        <strain evidence="8">LMG 28251</strain>
    </source>
</reference>
<feature type="transmembrane region" description="Helical" evidence="7">
    <location>
        <begin position="12"/>
        <end position="30"/>
    </location>
</feature>
<proteinExistence type="inferred from homology"/>
<feature type="transmembrane region" description="Helical" evidence="7">
    <location>
        <begin position="343"/>
        <end position="364"/>
    </location>
</feature>
<name>A0AAF1KUV0_9PROT</name>
<feature type="transmembrane region" description="Helical" evidence="7">
    <location>
        <begin position="311"/>
        <end position="336"/>
    </location>
</feature>
<keyword evidence="3" id="KW-1003">Cell membrane</keyword>
<dbReference type="Proteomes" id="UP001196068">
    <property type="component" value="Unassembled WGS sequence"/>
</dbReference>
<evidence type="ECO:0000313" key="9">
    <source>
        <dbReference type="Proteomes" id="UP001196068"/>
    </source>
</evidence>
<evidence type="ECO:0000256" key="5">
    <source>
        <dbReference type="ARBA" id="ARBA00022989"/>
    </source>
</evidence>
<keyword evidence="6 7" id="KW-0472">Membrane</keyword>
<protein>
    <submittedName>
        <fullName evidence="8">Oligosaccharide flippase family protein</fullName>
    </submittedName>
</protein>
<keyword evidence="5 7" id="KW-1133">Transmembrane helix</keyword>
<comment type="caution">
    <text evidence="8">The sequence shown here is derived from an EMBL/GenBank/DDBJ whole genome shotgun (WGS) entry which is preliminary data.</text>
</comment>
<dbReference type="GO" id="GO:0005886">
    <property type="term" value="C:plasma membrane"/>
    <property type="evidence" value="ECO:0007669"/>
    <property type="project" value="UniProtKB-SubCell"/>
</dbReference>
<feature type="transmembrane region" description="Helical" evidence="7">
    <location>
        <begin position="430"/>
        <end position="456"/>
    </location>
</feature>
<reference evidence="8" key="1">
    <citation type="submission" date="2020-01" db="EMBL/GenBank/DDBJ databases">
        <authorList>
            <person name="Rat A."/>
        </authorList>
    </citation>
    <scope>NUCLEOTIDE SEQUENCE</scope>
    <source>
        <strain evidence="8">LMG 28251</strain>
    </source>
</reference>
<feature type="transmembrane region" description="Helical" evidence="7">
    <location>
        <begin position="165"/>
        <end position="183"/>
    </location>
</feature>
<comment type="subcellular location">
    <subcellularLocation>
        <location evidence="1">Cell membrane</location>
        <topology evidence="1">Multi-pass membrane protein</topology>
    </subcellularLocation>
</comment>
<dbReference type="InterPro" id="IPR050833">
    <property type="entry name" value="Poly_Biosynth_Transport"/>
</dbReference>
<organism evidence="8 9">
    <name type="scientific">Plastoroseomonas arctica</name>
    <dbReference type="NCBI Taxonomy" id="1509237"/>
    <lineage>
        <taxon>Bacteria</taxon>
        <taxon>Pseudomonadati</taxon>
        <taxon>Pseudomonadota</taxon>
        <taxon>Alphaproteobacteria</taxon>
        <taxon>Acetobacterales</taxon>
        <taxon>Acetobacteraceae</taxon>
        <taxon>Plastoroseomonas</taxon>
    </lineage>
</organism>
<evidence type="ECO:0000256" key="3">
    <source>
        <dbReference type="ARBA" id="ARBA00022475"/>
    </source>
</evidence>
<feature type="transmembrane region" description="Helical" evidence="7">
    <location>
        <begin position="72"/>
        <end position="97"/>
    </location>
</feature>
<sequence>MNAALGLILARSWMNVCGLLAFLLVARFVTPAEIGIYALASSAVLLPMSLVGAGFAEHIIGRDPEGRDVATAFWSSLASGAVGTLIALVCAGVAYGLLDQREIATIMLLMSPLPMIWGIAVIPESILIRDGRGSALAVVPFLADLLGLLGLAAAILMGWGVLALVLNRIISCVVMAVGMTIASPPRDLMHFDREAARRVGRFGAGLVGSRVAGWASQFGTEFVIGVLLSTSAVGYYRLASRLVGALYTVMMQGPSSAQLAYFGRAHHEAPKAYDHALRLHLSIAMPVIIAVAVGAPLIVEVALGATWAPSGFVLSMLALALIPAIGANIATTMLVAQGRSRRAFALHSAMALVTVLGLLAGSFFGLDAAAIARLAIACVVLLPVVAAVRELQPSGLMRTVRNYAAIAVPAVAMAVAMKAVLMLLPAPAGWLAGVLTLATASLVGLGVFVVATFLVLRRTTLLFRLLLAGQWSGFRRLSRQPRFGALV</sequence>
<accession>A0AAF1KUV0</accession>
<evidence type="ECO:0000313" key="8">
    <source>
        <dbReference type="EMBL" id="MBR0657132.1"/>
    </source>
</evidence>
<dbReference type="AlphaFoldDB" id="A0AAF1KUV0"/>
<feature type="transmembrane region" description="Helical" evidence="7">
    <location>
        <begin position="135"/>
        <end position="159"/>
    </location>
</feature>
<feature type="transmembrane region" description="Helical" evidence="7">
    <location>
        <begin position="279"/>
        <end position="299"/>
    </location>
</feature>
<dbReference type="RefSeq" id="WP_211875995.1">
    <property type="nucleotide sequence ID" value="NZ_JAAEDH010000026.1"/>
</dbReference>
<evidence type="ECO:0000256" key="2">
    <source>
        <dbReference type="ARBA" id="ARBA00007430"/>
    </source>
</evidence>
<evidence type="ECO:0000256" key="1">
    <source>
        <dbReference type="ARBA" id="ARBA00004651"/>
    </source>
</evidence>
<feature type="transmembrane region" description="Helical" evidence="7">
    <location>
        <begin position="103"/>
        <end position="123"/>
    </location>
</feature>
<comment type="similarity">
    <text evidence="2">Belongs to the polysaccharide synthase family.</text>
</comment>
<feature type="transmembrane region" description="Helical" evidence="7">
    <location>
        <begin position="403"/>
        <end position="424"/>
    </location>
</feature>